<dbReference type="EMBL" id="NBNE01015828">
    <property type="protein sequence ID" value="OWY93572.1"/>
    <property type="molecule type" value="Genomic_DNA"/>
</dbReference>
<dbReference type="Proteomes" id="UP000198211">
    <property type="component" value="Unassembled WGS sequence"/>
</dbReference>
<organism evidence="1 2">
    <name type="scientific">Phytophthora megakarya</name>
    <dbReference type="NCBI Taxonomy" id="4795"/>
    <lineage>
        <taxon>Eukaryota</taxon>
        <taxon>Sar</taxon>
        <taxon>Stramenopiles</taxon>
        <taxon>Oomycota</taxon>
        <taxon>Peronosporomycetes</taxon>
        <taxon>Peronosporales</taxon>
        <taxon>Peronosporaceae</taxon>
        <taxon>Phytophthora</taxon>
    </lineage>
</organism>
<evidence type="ECO:0000313" key="2">
    <source>
        <dbReference type="Proteomes" id="UP000198211"/>
    </source>
</evidence>
<accession>A0A225UKI0</accession>
<keyword evidence="2" id="KW-1185">Reference proteome</keyword>
<gene>
    <name evidence="1" type="ORF">PHMEG_00036982</name>
</gene>
<dbReference type="PANTHER" id="PTHR37069:SF2">
    <property type="entry name" value="PIGGYBAC TRANSPOSABLE ELEMENT-DERIVED PROTEIN DOMAIN-CONTAINING PROTEIN"/>
    <property type="match status" value="1"/>
</dbReference>
<dbReference type="OrthoDB" id="113522at2759"/>
<name>A0A225UKI0_9STRA</name>
<evidence type="ECO:0000313" key="1">
    <source>
        <dbReference type="EMBL" id="OWY93572.1"/>
    </source>
</evidence>
<proteinExistence type="predicted"/>
<reference evidence="2" key="1">
    <citation type="submission" date="2017-03" db="EMBL/GenBank/DDBJ databases">
        <title>Phytopthora megakarya and P. palmivora, two closely related causual agents of cacao black pod achieved similar genome size and gene model numbers by different mechanisms.</title>
        <authorList>
            <person name="Ali S."/>
            <person name="Shao J."/>
            <person name="Larry D.J."/>
            <person name="Kronmiller B."/>
            <person name="Shen D."/>
            <person name="Strem M.D."/>
            <person name="Melnick R.L."/>
            <person name="Guiltinan M.J."/>
            <person name="Tyler B.M."/>
            <person name="Meinhardt L.W."/>
            <person name="Bailey B.A."/>
        </authorList>
    </citation>
    <scope>NUCLEOTIDE SEQUENCE [LARGE SCALE GENOMIC DNA]</scope>
    <source>
        <strain evidence="2">zdho120</strain>
    </source>
</reference>
<dbReference type="AlphaFoldDB" id="A0A225UKI0"/>
<protein>
    <submittedName>
        <fullName evidence="1">Uncharacterized protein</fullName>
    </submittedName>
</protein>
<dbReference type="PANTHER" id="PTHR37069">
    <property type="entry name" value="DDE_TNP_1_7 DOMAIN-CONTAINING PROTEIN"/>
    <property type="match status" value="1"/>
</dbReference>
<sequence length="64" mass="7287">MAFQARWRELTKLGWKSRKPAGLSNNFTYIMPGKQVKGGVRGQDFFVGEEELMKHLDATDLGML</sequence>
<comment type="caution">
    <text evidence="1">The sequence shown here is derived from an EMBL/GenBank/DDBJ whole genome shotgun (WGS) entry which is preliminary data.</text>
</comment>